<sequence length="484" mass="55751">MERRIFGLENEYSTCEKSRDGFISVSGSSVFPSWFIRLKENPVIKKYKLSSETYQDTIDGWIGANGGRFYLDINGKFIPEYATPECDSPRVAAIHDKAGELFLHELRTAIAKEYAERNGEKPPSIIISKNTTVSDQGPLTTSYVGVHENYLYNNSIFLKEADKTTLRNFLGPFFASRVIINGAGGIRKDSDGRWRYVISQRAFKAASDRCFVTEKPDEYNQNTLIRLHIVHGDPNMSPFATYLKLGTAHLVLRAAEESCIANPPVELPDNSHRALTAFSQDTSLQKTVRDELRKKNYRALDIQYEYLHYVHRAVHSLSEEDKQILRDWEWVLVALERNPEELHRHLDWVTKLVHMRHTTNDFGNPKARMFDFLYSDISPAGIYNRLRKNGYVYEFVSDAEIERTGLTPPRTRASVRARYLTEVFEKNFPYFYVNWNLVHGVNGVRLNDPFETTSESLEKMLEEIAKGIWPSSLQQPDSEFYGDL</sequence>
<dbReference type="GO" id="GO:0019941">
    <property type="term" value="P:modification-dependent protein catabolic process"/>
    <property type="evidence" value="ECO:0007669"/>
    <property type="project" value="InterPro"/>
</dbReference>
<gene>
    <name evidence="1" type="ORF">A2633_02150</name>
</gene>
<dbReference type="PANTHER" id="PTHR42307:SF2">
    <property type="entry name" value="PUP DEAMIDASE_DEPUPYLASE"/>
    <property type="match status" value="1"/>
</dbReference>
<organism evidence="1 2">
    <name type="scientific">Candidatus Sungbacteria bacterium RIFCSPHIGHO2_01_FULL_47_32</name>
    <dbReference type="NCBI Taxonomy" id="1802264"/>
    <lineage>
        <taxon>Bacteria</taxon>
        <taxon>Candidatus Sungiibacteriota</taxon>
    </lineage>
</organism>
<dbReference type="AlphaFoldDB" id="A0A1G2K4L7"/>
<dbReference type="PANTHER" id="PTHR42307">
    <property type="entry name" value="PUP DEAMIDASE/DEPUPYLASE"/>
    <property type="match status" value="1"/>
</dbReference>
<evidence type="ECO:0000313" key="2">
    <source>
        <dbReference type="Proteomes" id="UP000177152"/>
    </source>
</evidence>
<evidence type="ECO:0000313" key="1">
    <source>
        <dbReference type="EMBL" id="OGZ94384.1"/>
    </source>
</evidence>
<dbReference type="Pfam" id="PF03136">
    <property type="entry name" value="Pup_ligase"/>
    <property type="match status" value="1"/>
</dbReference>
<name>A0A1G2K4L7_9BACT</name>
<protein>
    <recommendedName>
        <fullName evidence="3">Pup--protein ligase</fullName>
    </recommendedName>
</protein>
<reference evidence="1 2" key="1">
    <citation type="journal article" date="2016" name="Nat. Commun.">
        <title>Thousands of microbial genomes shed light on interconnected biogeochemical processes in an aquifer system.</title>
        <authorList>
            <person name="Anantharaman K."/>
            <person name="Brown C.T."/>
            <person name="Hug L.A."/>
            <person name="Sharon I."/>
            <person name="Castelle C.J."/>
            <person name="Probst A.J."/>
            <person name="Thomas B.C."/>
            <person name="Singh A."/>
            <person name="Wilkins M.J."/>
            <person name="Karaoz U."/>
            <person name="Brodie E.L."/>
            <person name="Williams K.H."/>
            <person name="Hubbard S.S."/>
            <person name="Banfield J.F."/>
        </authorList>
    </citation>
    <scope>NUCLEOTIDE SEQUENCE [LARGE SCALE GENOMIC DNA]</scope>
</reference>
<dbReference type="Proteomes" id="UP000177152">
    <property type="component" value="Unassembled WGS sequence"/>
</dbReference>
<dbReference type="GO" id="GO:0010498">
    <property type="term" value="P:proteasomal protein catabolic process"/>
    <property type="evidence" value="ECO:0007669"/>
    <property type="project" value="InterPro"/>
</dbReference>
<dbReference type="InterPro" id="IPR004347">
    <property type="entry name" value="Pup_ligase/deamidase"/>
</dbReference>
<comment type="caution">
    <text evidence="1">The sequence shown here is derived from an EMBL/GenBank/DDBJ whole genome shotgun (WGS) entry which is preliminary data.</text>
</comment>
<dbReference type="EMBL" id="MHQC01000037">
    <property type="protein sequence ID" value="OGZ94384.1"/>
    <property type="molecule type" value="Genomic_DNA"/>
</dbReference>
<proteinExistence type="predicted"/>
<dbReference type="GO" id="GO:0070490">
    <property type="term" value="P:protein pupylation"/>
    <property type="evidence" value="ECO:0007669"/>
    <property type="project" value="TreeGrafter"/>
</dbReference>
<dbReference type="GO" id="GO:0005524">
    <property type="term" value="F:ATP binding"/>
    <property type="evidence" value="ECO:0007669"/>
    <property type="project" value="TreeGrafter"/>
</dbReference>
<accession>A0A1G2K4L7</accession>
<evidence type="ECO:0008006" key="3">
    <source>
        <dbReference type="Google" id="ProtNLM"/>
    </source>
</evidence>